<dbReference type="EMBL" id="SNXK01000004">
    <property type="protein sequence ID" value="TDP37992.1"/>
    <property type="molecule type" value="Genomic_DNA"/>
</dbReference>
<reference evidence="4 5" key="1">
    <citation type="submission" date="2019-03" db="EMBL/GenBank/DDBJ databases">
        <title>Genomic Encyclopedia of Type Strains, Phase IV (KMG-IV): sequencing the most valuable type-strain genomes for metagenomic binning, comparative biology and taxonomic classification.</title>
        <authorList>
            <person name="Goeker M."/>
        </authorList>
    </citation>
    <scope>NUCLEOTIDE SEQUENCE [LARGE SCALE GENOMIC DNA]</scope>
    <source>
        <strain evidence="4 5">DSM 44496</strain>
    </source>
</reference>
<dbReference type="InterPro" id="IPR000014">
    <property type="entry name" value="PAS"/>
</dbReference>
<dbReference type="InterPro" id="IPR013656">
    <property type="entry name" value="PAS_4"/>
</dbReference>
<evidence type="ECO:0000313" key="4">
    <source>
        <dbReference type="EMBL" id="TDP37992.1"/>
    </source>
</evidence>
<dbReference type="InterPro" id="IPR000160">
    <property type="entry name" value="GGDEF_dom"/>
</dbReference>
<dbReference type="SMART" id="SM00086">
    <property type="entry name" value="PAC"/>
    <property type="match status" value="1"/>
</dbReference>
<gene>
    <name evidence="4" type="ORF">DFR75_104344</name>
</gene>
<feature type="domain" description="PAC" evidence="2">
    <location>
        <begin position="184"/>
        <end position="236"/>
    </location>
</feature>
<dbReference type="Gene3D" id="3.30.450.20">
    <property type="entry name" value="PAS domain"/>
    <property type="match status" value="1"/>
</dbReference>
<dbReference type="InterPro" id="IPR035965">
    <property type="entry name" value="PAS-like_dom_sf"/>
</dbReference>
<dbReference type="SUPFAM" id="SSF55785">
    <property type="entry name" value="PYP-like sensor domain (PAS domain)"/>
    <property type="match status" value="1"/>
</dbReference>
<dbReference type="Proteomes" id="UP000295087">
    <property type="component" value="Unassembled WGS sequence"/>
</dbReference>
<dbReference type="PANTHER" id="PTHR46663:SF2">
    <property type="entry name" value="GGDEF DOMAIN-CONTAINING PROTEIN"/>
    <property type="match status" value="1"/>
</dbReference>
<dbReference type="InterPro" id="IPR000700">
    <property type="entry name" value="PAS-assoc_C"/>
</dbReference>
<dbReference type="InterPro" id="IPR029787">
    <property type="entry name" value="Nucleotide_cyclase"/>
</dbReference>
<dbReference type="Pfam" id="PF08448">
    <property type="entry name" value="PAS_4"/>
    <property type="match status" value="1"/>
</dbReference>
<dbReference type="SMART" id="SM00091">
    <property type="entry name" value="PAS"/>
    <property type="match status" value="1"/>
</dbReference>
<dbReference type="SUPFAM" id="SSF55073">
    <property type="entry name" value="Nucleotide cyclase"/>
    <property type="match status" value="1"/>
</dbReference>
<dbReference type="Gene3D" id="3.30.70.270">
    <property type="match status" value="1"/>
</dbReference>
<dbReference type="CDD" id="cd01949">
    <property type="entry name" value="GGDEF"/>
    <property type="match status" value="1"/>
</dbReference>
<accession>A0A4V3CPH7</accession>
<dbReference type="InterPro" id="IPR001610">
    <property type="entry name" value="PAC"/>
</dbReference>
<dbReference type="AlphaFoldDB" id="A0A4V3CPH7"/>
<dbReference type="PROSITE" id="PS50112">
    <property type="entry name" value="PAS"/>
    <property type="match status" value="1"/>
</dbReference>
<dbReference type="NCBIfam" id="TIGR00254">
    <property type="entry name" value="GGDEF"/>
    <property type="match status" value="1"/>
</dbReference>
<evidence type="ECO:0000259" key="2">
    <source>
        <dbReference type="PROSITE" id="PS50113"/>
    </source>
</evidence>
<feature type="domain" description="GGDEF" evidence="3">
    <location>
        <begin position="267"/>
        <end position="393"/>
    </location>
</feature>
<dbReference type="RefSeq" id="WP_067488914.1">
    <property type="nucleotide sequence ID" value="NZ_SNXK01000004.1"/>
</dbReference>
<evidence type="ECO:0000313" key="5">
    <source>
        <dbReference type="Proteomes" id="UP000295087"/>
    </source>
</evidence>
<dbReference type="PROSITE" id="PS50887">
    <property type="entry name" value="GGDEF"/>
    <property type="match status" value="1"/>
</dbReference>
<evidence type="ECO:0000259" key="1">
    <source>
        <dbReference type="PROSITE" id="PS50112"/>
    </source>
</evidence>
<dbReference type="Pfam" id="PF00990">
    <property type="entry name" value="GGDEF"/>
    <property type="match status" value="1"/>
</dbReference>
<evidence type="ECO:0000259" key="3">
    <source>
        <dbReference type="PROSITE" id="PS50887"/>
    </source>
</evidence>
<protein>
    <submittedName>
        <fullName evidence="4">PAS domain S-box-containing protein/diguanylate cyclase (GGDEF)-like protein</fullName>
    </submittedName>
</protein>
<sequence length="393" mass="42190">MNLDDHADEWARRLAELGPVSRDSLVEQVRRIVADLGEAPHEAAFEAGERAARAIADLGLTDPAVIAVSVPVLRAVAESARPRDLATGDALLGGFGTGFARALCAAPPHAEGYEIAFHHSSIGISIGDENGMILDANPAFERLIGRGLAELRSTTGFTMFPADRQTEVRERVMRALDDSPTGSIQIEGRFPRQDGSMVWTSWTVTRCASADGERRYLLGFGEDITERRTTTEQLQWQAMHDPLTALPNRRYLLDRLHTVIDEADPEARAGVCALDLDNFKEVNDSFGHIVGDKLLAAVSNRLESAAAALGCVLARTGGDEFVVLAEPPADQDLLDRLVAALHKALSTPVTVDTVSIDVAVSIGAVLVALMGQGPDHLLTRADQALYAAKYAGN</sequence>
<comment type="caution">
    <text evidence="4">The sequence shown here is derived from an EMBL/GenBank/DDBJ whole genome shotgun (WGS) entry which is preliminary data.</text>
</comment>
<dbReference type="PROSITE" id="PS50113">
    <property type="entry name" value="PAC"/>
    <property type="match status" value="1"/>
</dbReference>
<dbReference type="InterPro" id="IPR043128">
    <property type="entry name" value="Rev_trsase/Diguanyl_cyclase"/>
</dbReference>
<feature type="domain" description="PAS" evidence="1">
    <location>
        <begin position="128"/>
        <end position="179"/>
    </location>
</feature>
<proteinExistence type="predicted"/>
<dbReference type="SMART" id="SM00267">
    <property type="entry name" value="GGDEF"/>
    <property type="match status" value="1"/>
</dbReference>
<name>A0A4V3CPH7_NOCIG</name>
<dbReference type="NCBIfam" id="TIGR00229">
    <property type="entry name" value="sensory_box"/>
    <property type="match status" value="1"/>
</dbReference>
<keyword evidence="5" id="KW-1185">Reference proteome</keyword>
<dbReference type="CDD" id="cd00130">
    <property type="entry name" value="PAS"/>
    <property type="match status" value="1"/>
</dbReference>
<organism evidence="4 5">
    <name type="scientific">Nocardia ignorata</name>
    <dbReference type="NCBI Taxonomy" id="145285"/>
    <lineage>
        <taxon>Bacteria</taxon>
        <taxon>Bacillati</taxon>
        <taxon>Actinomycetota</taxon>
        <taxon>Actinomycetes</taxon>
        <taxon>Mycobacteriales</taxon>
        <taxon>Nocardiaceae</taxon>
        <taxon>Nocardia</taxon>
    </lineage>
</organism>
<dbReference type="InterPro" id="IPR052163">
    <property type="entry name" value="DGC-Regulatory_Protein"/>
</dbReference>
<dbReference type="PANTHER" id="PTHR46663">
    <property type="entry name" value="DIGUANYLATE CYCLASE DGCT-RELATED"/>
    <property type="match status" value="1"/>
</dbReference>